<evidence type="ECO:0000313" key="3">
    <source>
        <dbReference type="EMBL" id="KAH9834032.1"/>
    </source>
</evidence>
<dbReference type="Pfam" id="PF18758">
    <property type="entry name" value="KDZ"/>
    <property type="match status" value="1"/>
</dbReference>
<reference evidence="3 4" key="1">
    <citation type="journal article" date="2021" name="Environ. Microbiol.">
        <title>Gene family expansions and transcriptome signatures uncover fungal adaptations to wood decay.</title>
        <authorList>
            <person name="Hage H."/>
            <person name="Miyauchi S."/>
            <person name="Viragh M."/>
            <person name="Drula E."/>
            <person name="Min B."/>
            <person name="Chaduli D."/>
            <person name="Navarro D."/>
            <person name="Favel A."/>
            <person name="Norest M."/>
            <person name="Lesage-Meessen L."/>
            <person name="Balint B."/>
            <person name="Merenyi Z."/>
            <person name="de Eugenio L."/>
            <person name="Morin E."/>
            <person name="Martinez A.T."/>
            <person name="Baldrian P."/>
            <person name="Stursova M."/>
            <person name="Martinez M.J."/>
            <person name="Novotny C."/>
            <person name="Magnuson J.K."/>
            <person name="Spatafora J.W."/>
            <person name="Maurice S."/>
            <person name="Pangilinan J."/>
            <person name="Andreopoulos W."/>
            <person name="LaButti K."/>
            <person name="Hundley H."/>
            <person name="Na H."/>
            <person name="Kuo A."/>
            <person name="Barry K."/>
            <person name="Lipzen A."/>
            <person name="Henrissat B."/>
            <person name="Riley R."/>
            <person name="Ahrendt S."/>
            <person name="Nagy L.G."/>
            <person name="Grigoriev I.V."/>
            <person name="Martin F."/>
            <person name="Rosso M.N."/>
        </authorList>
    </citation>
    <scope>NUCLEOTIDE SEQUENCE [LARGE SCALE GENOMIC DNA]</scope>
    <source>
        <strain evidence="3 4">CIRM-BRFM 1785</strain>
    </source>
</reference>
<evidence type="ECO:0000256" key="1">
    <source>
        <dbReference type="SAM" id="MobiDB-lite"/>
    </source>
</evidence>
<keyword evidence="4" id="KW-1185">Reference proteome</keyword>
<gene>
    <name evidence="3" type="ORF">C8Q71DRAFT_873411</name>
</gene>
<dbReference type="InterPro" id="IPR040521">
    <property type="entry name" value="KDZ"/>
</dbReference>
<dbReference type="InterPro" id="IPR041457">
    <property type="entry name" value="CxC2_KDZ-assoc"/>
</dbReference>
<dbReference type="GeneID" id="72009094"/>
<comment type="caution">
    <text evidence="3">The sequence shown here is derived from an EMBL/GenBank/DDBJ whole genome shotgun (WGS) entry which is preliminary data.</text>
</comment>
<evidence type="ECO:0000259" key="2">
    <source>
        <dbReference type="Pfam" id="PF18803"/>
    </source>
</evidence>
<dbReference type="Proteomes" id="UP000814176">
    <property type="component" value="Unassembled WGS sequence"/>
</dbReference>
<organism evidence="3 4">
    <name type="scientific">Rhodofomes roseus</name>
    <dbReference type="NCBI Taxonomy" id="34475"/>
    <lineage>
        <taxon>Eukaryota</taxon>
        <taxon>Fungi</taxon>
        <taxon>Dikarya</taxon>
        <taxon>Basidiomycota</taxon>
        <taxon>Agaricomycotina</taxon>
        <taxon>Agaricomycetes</taxon>
        <taxon>Polyporales</taxon>
        <taxon>Rhodofomes</taxon>
    </lineage>
</organism>
<feature type="region of interest" description="Disordered" evidence="1">
    <location>
        <begin position="598"/>
        <end position="631"/>
    </location>
</feature>
<dbReference type="PANTHER" id="PTHR33096:SF1">
    <property type="entry name" value="CXC1-LIKE CYSTEINE CLUSTER ASSOCIATED WITH KDZ TRANSPOSASES DOMAIN-CONTAINING PROTEIN"/>
    <property type="match status" value="1"/>
</dbReference>
<sequence>MCSQEWSPWRCVDCVGRPSLCTDCCLSRHSAEYLHHLERTGYFKASSLLAAGLRINLGHGNWRCPIEDDASLQKLTVVDITGVHSVCAAMCKCQGADPEAFQLLSMGLYPGSFIRPRTCFTFRVLDDFLLANKVSGMAAQSYFERLRRLSNAAFPQRVPDRYRELLRCSRQWRNLKYRKWRGYGHTEEELGPGRLALSCVACPHPGVNLEADWERDVDSWKHMASFVMDGNFSAEHLKMRRPADDIPLADGQGFMVTDGRYKEHLKAAVDVREKSNCHAHRAVNQANADRHDMEATGIGAVACGRHGCFIPHSVVDFQKGERQMNMDYALSQAMQHHDGLKRFLVMYDVSCQYSKKVKGRFKSSPRFLKWPSATIDWGIGKFHVHGHQRDCLVKYSPSFIPGAGLVDGEVIETLWAPLNRILGSTRAMSTSHRKEVIDDHMNDSNWRKTTGMVKMLSKRFLQAVKELARSKETLNHMELSSSPEHLAEWKRLEAKARAERRDDLSVMEPYEVMRTKAPGKRDIQLLLEQEEGRTKTNAGLASWLAEGLALQEQQLTVAALARRVNSDSLLTAQLQLVNKRNRLQRAIDSFAKQASSFWKDGVDSDNDDEETDDEEERAYAGDDWEDVDEDPDVTDDLVVLEDPDDETQPESIPLRLPSTIGHEKLATMNKRRLGEQELRLREGQANDALHRLRMAIGLKSMVYVTQVRPANSQRTQTRAFKEAQNVEKVILECSRVFTLARRNMIPLTLPPLMRKYRPLHKEDLNAATHLVDHTERNASKKELSWIWSVDVGGDTENSEWLAELHRVNWLREKARHDRWDEQVSFIRTSLISVKGCDGP</sequence>
<dbReference type="RefSeq" id="XP_047776688.1">
    <property type="nucleotide sequence ID" value="XM_047928362.1"/>
</dbReference>
<protein>
    <recommendedName>
        <fullName evidence="2">CxC2-like cysteine cluster KDZ transposase-associated domain-containing protein</fullName>
    </recommendedName>
</protein>
<name>A0ABQ8K9H8_9APHY</name>
<feature type="domain" description="CxC2-like cysteine cluster KDZ transposase-associated" evidence="2">
    <location>
        <begin position="50"/>
        <end position="151"/>
    </location>
</feature>
<proteinExistence type="predicted"/>
<dbReference type="EMBL" id="JADCUA010000016">
    <property type="protein sequence ID" value="KAH9834032.1"/>
    <property type="molecule type" value="Genomic_DNA"/>
</dbReference>
<accession>A0ABQ8K9H8</accession>
<dbReference type="Pfam" id="PF18803">
    <property type="entry name" value="CxC2"/>
    <property type="match status" value="1"/>
</dbReference>
<dbReference type="PANTHER" id="PTHR33096">
    <property type="entry name" value="CXC2 DOMAIN-CONTAINING PROTEIN"/>
    <property type="match status" value="1"/>
</dbReference>
<evidence type="ECO:0000313" key="4">
    <source>
        <dbReference type="Proteomes" id="UP000814176"/>
    </source>
</evidence>
<feature type="compositionally biased region" description="Acidic residues" evidence="1">
    <location>
        <begin position="603"/>
        <end position="631"/>
    </location>
</feature>